<dbReference type="EMBL" id="FWXH01000007">
    <property type="protein sequence ID" value="SMC24662.1"/>
    <property type="molecule type" value="Genomic_DNA"/>
</dbReference>
<feature type="transmembrane region" description="Helical" evidence="5">
    <location>
        <begin position="303"/>
        <end position="322"/>
    </location>
</feature>
<dbReference type="InterPro" id="IPR003339">
    <property type="entry name" value="ABC/ECF_trnsptr_transmembrane"/>
</dbReference>
<sequence>MWFKSTTAPATVSIDEGYIITRIFLGKSIIKMKYKSGYFVFFREVSTFGGRVKDYIALYFCMTIYTLPDFCPVYFFGGNMNENLKGMHVSSVILLNMILCILIICSDNPLILFGLSVIMIYIFIRSRRLKVIKKSIMYFFPFAIITVIINLIFVNEGNIVILTVFNRIITIEALIYSLTLSFKLLLVIFVFAMFQVMIDSDKAISFFSKIVPKTTLTMMIALKLFPSMQKRMNNLKDIYSIRGVNFETKGIKDVIRNLKPLFSVILEDSLENSFDIGEAAYIRGFLSNKRTIYDRKHLNKGDYAISISVILILIIFLTFKFLGMDNFNAYYGINLRNIVDTASSVIFVSLILLTFELHLVFYEEKIK</sequence>
<reference evidence="6 7" key="1">
    <citation type="submission" date="2017-04" db="EMBL/GenBank/DDBJ databases">
        <authorList>
            <person name="Afonso C.L."/>
            <person name="Miller P.J."/>
            <person name="Scott M.A."/>
            <person name="Spackman E."/>
            <person name="Goraichik I."/>
            <person name="Dimitrov K.M."/>
            <person name="Suarez D.L."/>
            <person name="Swayne D.E."/>
        </authorList>
    </citation>
    <scope>NUCLEOTIDE SEQUENCE [LARGE SCALE GENOMIC DNA]</scope>
    <source>
        <strain evidence="6 7">DSM 12555</strain>
    </source>
</reference>
<comment type="subcellular location">
    <subcellularLocation>
        <location evidence="1">Membrane</location>
        <topology evidence="1">Multi-pass membrane protein</topology>
    </subcellularLocation>
</comment>
<feature type="transmembrane region" description="Helical" evidence="5">
    <location>
        <begin position="96"/>
        <end position="124"/>
    </location>
</feature>
<evidence type="ECO:0000256" key="4">
    <source>
        <dbReference type="ARBA" id="ARBA00023136"/>
    </source>
</evidence>
<evidence type="ECO:0000256" key="5">
    <source>
        <dbReference type="SAM" id="Phobius"/>
    </source>
</evidence>
<evidence type="ECO:0000256" key="2">
    <source>
        <dbReference type="ARBA" id="ARBA00022692"/>
    </source>
</evidence>
<accession>A0A1W1XLC5</accession>
<keyword evidence="2 5" id="KW-0812">Transmembrane</keyword>
<keyword evidence="3 5" id="KW-1133">Transmembrane helix</keyword>
<dbReference type="GO" id="GO:0005886">
    <property type="term" value="C:plasma membrane"/>
    <property type="evidence" value="ECO:0007669"/>
    <property type="project" value="UniProtKB-ARBA"/>
</dbReference>
<organism evidence="6 7">
    <name type="scientific">Clostridium acidisoli DSM 12555</name>
    <dbReference type="NCBI Taxonomy" id="1121291"/>
    <lineage>
        <taxon>Bacteria</taxon>
        <taxon>Bacillati</taxon>
        <taxon>Bacillota</taxon>
        <taxon>Clostridia</taxon>
        <taxon>Eubacteriales</taxon>
        <taxon>Clostridiaceae</taxon>
        <taxon>Clostridium</taxon>
    </lineage>
</organism>
<keyword evidence="4 5" id="KW-0472">Membrane</keyword>
<name>A0A1W1XLC5_9CLOT</name>
<feature type="transmembrane region" description="Helical" evidence="5">
    <location>
        <begin position="136"/>
        <end position="154"/>
    </location>
</feature>
<protein>
    <submittedName>
        <fullName evidence="6">Energy-coupling factor transport system permease protein</fullName>
    </submittedName>
</protein>
<feature type="transmembrane region" description="Helical" evidence="5">
    <location>
        <begin position="342"/>
        <end position="362"/>
    </location>
</feature>
<feature type="transmembrane region" description="Helical" evidence="5">
    <location>
        <begin position="174"/>
        <end position="194"/>
    </location>
</feature>
<dbReference type="CDD" id="cd16914">
    <property type="entry name" value="EcfT"/>
    <property type="match status" value="1"/>
</dbReference>
<dbReference type="STRING" id="1121291.SAMN02745134_02250"/>
<proteinExistence type="predicted"/>
<evidence type="ECO:0000256" key="1">
    <source>
        <dbReference type="ARBA" id="ARBA00004141"/>
    </source>
</evidence>
<evidence type="ECO:0000256" key="3">
    <source>
        <dbReference type="ARBA" id="ARBA00022989"/>
    </source>
</evidence>
<dbReference type="Pfam" id="PF02361">
    <property type="entry name" value="CbiQ"/>
    <property type="match status" value="1"/>
</dbReference>
<dbReference type="AlphaFoldDB" id="A0A1W1XLC5"/>
<gene>
    <name evidence="6" type="ORF">SAMN02745134_02250</name>
</gene>
<keyword evidence="7" id="KW-1185">Reference proteome</keyword>
<evidence type="ECO:0000313" key="7">
    <source>
        <dbReference type="Proteomes" id="UP000192468"/>
    </source>
</evidence>
<evidence type="ECO:0000313" key="6">
    <source>
        <dbReference type="EMBL" id="SMC24662.1"/>
    </source>
</evidence>
<feature type="transmembrane region" description="Helical" evidence="5">
    <location>
        <begin position="56"/>
        <end position="76"/>
    </location>
</feature>
<dbReference type="Proteomes" id="UP000192468">
    <property type="component" value="Unassembled WGS sequence"/>
</dbReference>